<accession>A0A2U2N065</accession>
<dbReference type="AlphaFoldDB" id="A0A2U2N065"/>
<evidence type="ECO:0008006" key="3">
    <source>
        <dbReference type="Google" id="ProtNLM"/>
    </source>
</evidence>
<reference evidence="1 2" key="1">
    <citation type="journal article" date="2018" name="Int. J. Syst. Evol. Microbiol.">
        <title>Bifidobacterium callitrichidarum sp. nov. from the faeces of the emperor tamarin (Saguinus imperator).</title>
        <authorList>
            <person name="Modesto M."/>
            <person name="Michelini S."/>
            <person name="Sansosti M.C."/>
            <person name="De Filippo C."/>
            <person name="Cavalieri D."/>
            <person name="Qvirist L."/>
            <person name="Andlid T."/>
            <person name="Spiezio C."/>
            <person name="Sandri C."/>
            <person name="Pascarelli S."/>
            <person name="Sgorbati B."/>
            <person name="Mattarelli P."/>
        </authorList>
    </citation>
    <scope>NUCLEOTIDE SEQUENCE [LARGE SCALE GENOMIC DNA]</scope>
    <source>
        <strain evidence="1 2">TRI 5</strain>
    </source>
</reference>
<comment type="caution">
    <text evidence="1">The sequence shown here is derived from an EMBL/GenBank/DDBJ whole genome shotgun (WGS) entry which is preliminary data.</text>
</comment>
<protein>
    <recommendedName>
        <fullName evidence="3">ATP-binding protein</fullName>
    </recommendedName>
</protein>
<evidence type="ECO:0000313" key="1">
    <source>
        <dbReference type="EMBL" id="PWG62641.1"/>
    </source>
</evidence>
<keyword evidence="2" id="KW-1185">Reference proteome</keyword>
<evidence type="ECO:0000313" key="2">
    <source>
        <dbReference type="Proteomes" id="UP000245876"/>
    </source>
</evidence>
<name>A0A2U2N065_9BIFI</name>
<dbReference type="SUPFAM" id="SSF52540">
    <property type="entry name" value="P-loop containing nucleoside triphosphate hydrolases"/>
    <property type="match status" value="1"/>
</dbReference>
<dbReference type="EMBL" id="QFFM01000033">
    <property type="protein sequence ID" value="PWG62641.1"/>
    <property type="molecule type" value="Genomic_DNA"/>
</dbReference>
<dbReference type="InterPro" id="IPR027417">
    <property type="entry name" value="P-loop_NTPase"/>
</dbReference>
<gene>
    <name evidence="1" type="ORF">DF196_11830</name>
</gene>
<dbReference type="Proteomes" id="UP000245876">
    <property type="component" value="Unassembled WGS sequence"/>
</dbReference>
<proteinExistence type="predicted"/>
<organism evidence="1 2">
    <name type="scientific">Bifidobacterium callitrichidarum</name>
    <dbReference type="NCBI Taxonomy" id="2052941"/>
    <lineage>
        <taxon>Bacteria</taxon>
        <taxon>Bacillati</taxon>
        <taxon>Actinomycetota</taxon>
        <taxon>Actinomycetes</taxon>
        <taxon>Bifidobacteriales</taxon>
        <taxon>Bifidobacteriaceae</taxon>
        <taxon>Bifidobacterium</taxon>
    </lineage>
</organism>
<sequence length="288" mass="32214">MTVSEYASRGVGNRLVWELQGADSPLGLRGALGFRLRQLEQAGKGLLITIDEAQAISRVEQRDLLEAVANAQQQALNLVFAVAGIPPLMRRWADVPGSIMFNANRVTLEDVPVGEVETAFGISFSETGFNLTSDQLHEMAEATYGYPYLTQLVGYFVWRQLNRGAEADEAVQNGIDQAIQHLYPTLHEPELNTLSPIDIQYLQAMAQDDGISQTTTIANRMGKSVTYAGLYRTRLIKDRVIKSCGYGKVDFAIPYMRRFLRDEKTIARYDLQDLHQFLKSYSPFGLRG</sequence>